<dbReference type="EMBL" id="LCDA01000002">
    <property type="protein sequence ID" value="KKS43208.1"/>
    <property type="molecule type" value="Genomic_DNA"/>
</dbReference>
<comment type="caution">
    <text evidence="1">The sequence shown here is derived from an EMBL/GenBank/DDBJ whole genome shotgun (WGS) entry which is preliminary data.</text>
</comment>
<reference evidence="1 2" key="1">
    <citation type="journal article" date="2015" name="Nature">
        <title>rRNA introns, odd ribosomes, and small enigmatic genomes across a large radiation of phyla.</title>
        <authorList>
            <person name="Brown C.T."/>
            <person name="Hug L.A."/>
            <person name="Thomas B.C."/>
            <person name="Sharon I."/>
            <person name="Castelle C.J."/>
            <person name="Singh A."/>
            <person name="Wilkins M.J."/>
            <person name="Williams K.H."/>
            <person name="Banfield J.F."/>
        </authorList>
    </citation>
    <scope>NUCLEOTIDE SEQUENCE [LARGE SCALE GENOMIC DNA]</scope>
</reference>
<dbReference type="AlphaFoldDB" id="A0A0G1C0P9"/>
<accession>A0A0G1C0P9</accession>
<proteinExistence type="predicted"/>
<evidence type="ECO:0000313" key="1">
    <source>
        <dbReference type="EMBL" id="KKS43208.1"/>
    </source>
</evidence>
<dbReference type="Proteomes" id="UP000033854">
    <property type="component" value="Unassembled WGS sequence"/>
</dbReference>
<protein>
    <submittedName>
        <fullName evidence="1">Uncharacterized protein</fullName>
    </submittedName>
</protein>
<gene>
    <name evidence="1" type="ORF">UV06_C0002G0110</name>
</gene>
<evidence type="ECO:0000313" key="2">
    <source>
        <dbReference type="Proteomes" id="UP000033854"/>
    </source>
</evidence>
<organism evidence="1 2">
    <name type="scientific">Candidatus Collierbacteria bacterium GW2011_GWA2_42_17</name>
    <dbReference type="NCBI Taxonomy" id="1618378"/>
    <lineage>
        <taxon>Bacteria</taxon>
        <taxon>Candidatus Collieribacteriota</taxon>
    </lineage>
</organism>
<name>A0A0G1C0P9_9BACT</name>
<sequence>MVGMLTTGTAVLADDKFFGGVGFVSFRDIVEVPAFGAF</sequence>